<dbReference type="RefSeq" id="WP_323220921.1">
    <property type="nucleotide sequence ID" value="NZ_JAYGHT010000139.1"/>
</dbReference>
<keyword evidence="8" id="KW-1185">Reference proteome</keyword>
<organism evidence="7 8">
    <name type="scientific">Limnoraphis robusta CCNP1315</name>
    <dbReference type="NCBI Taxonomy" id="3110306"/>
    <lineage>
        <taxon>Bacteria</taxon>
        <taxon>Bacillati</taxon>
        <taxon>Cyanobacteriota</taxon>
        <taxon>Cyanophyceae</taxon>
        <taxon>Oscillatoriophycideae</taxon>
        <taxon>Oscillatoriales</taxon>
        <taxon>Sirenicapillariaceae</taxon>
        <taxon>Limnoraphis</taxon>
    </lineage>
</organism>
<keyword evidence="4 5" id="KW-0472">Membrane</keyword>
<feature type="transmembrane region" description="Helical" evidence="5">
    <location>
        <begin position="74"/>
        <end position="95"/>
    </location>
</feature>
<protein>
    <submittedName>
        <fullName evidence="7">Sterol desaturase family protein</fullName>
    </submittedName>
</protein>
<evidence type="ECO:0000256" key="5">
    <source>
        <dbReference type="SAM" id="Phobius"/>
    </source>
</evidence>
<dbReference type="PANTHER" id="PTHR11863">
    <property type="entry name" value="STEROL DESATURASE"/>
    <property type="match status" value="1"/>
</dbReference>
<evidence type="ECO:0000259" key="6">
    <source>
        <dbReference type="Pfam" id="PF04116"/>
    </source>
</evidence>
<evidence type="ECO:0000256" key="2">
    <source>
        <dbReference type="ARBA" id="ARBA00022692"/>
    </source>
</evidence>
<dbReference type="InterPro" id="IPR050307">
    <property type="entry name" value="Sterol_Desaturase_Related"/>
</dbReference>
<feature type="transmembrane region" description="Helical" evidence="5">
    <location>
        <begin position="43"/>
        <end position="62"/>
    </location>
</feature>
<reference evidence="7 8" key="1">
    <citation type="submission" date="2023-12" db="EMBL/GenBank/DDBJ databases">
        <title>Baltic Sea Cyanobacteria.</title>
        <authorList>
            <person name="Delbaje E."/>
            <person name="Fewer D.P."/>
            <person name="Shishido T.K."/>
        </authorList>
    </citation>
    <scope>NUCLEOTIDE SEQUENCE [LARGE SCALE GENOMIC DNA]</scope>
    <source>
        <strain evidence="7 8">CCNP 1315</strain>
    </source>
</reference>
<gene>
    <name evidence="7" type="ORF">VB854_23045</name>
</gene>
<comment type="caution">
    <text evidence="7">The sequence shown here is derived from an EMBL/GenBank/DDBJ whole genome shotgun (WGS) entry which is preliminary data.</text>
</comment>
<dbReference type="Pfam" id="PF04116">
    <property type="entry name" value="FA_hydroxylase"/>
    <property type="match status" value="1"/>
</dbReference>
<evidence type="ECO:0000256" key="3">
    <source>
        <dbReference type="ARBA" id="ARBA00022989"/>
    </source>
</evidence>
<dbReference type="Proteomes" id="UP001301728">
    <property type="component" value="Unassembled WGS sequence"/>
</dbReference>
<keyword evidence="2 5" id="KW-0812">Transmembrane</keyword>
<keyword evidence="3 5" id="KW-1133">Transmembrane helix</keyword>
<evidence type="ECO:0000313" key="8">
    <source>
        <dbReference type="Proteomes" id="UP001301728"/>
    </source>
</evidence>
<dbReference type="EMBL" id="JAYGHT010000139">
    <property type="protein sequence ID" value="MEA5521821.1"/>
    <property type="molecule type" value="Genomic_DNA"/>
</dbReference>
<proteinExistence type="predicted"/>
<evidence type="ECO:0000256" key="1">
    <source>
        <dbReference type="ARBA" id="ARBA00004370"/>
    </source>
</evidence>
<feature type="transmembrane region" description="Helical" evidence="5">
    <location>
        <begin position="140"/>
        <end position="164"/>
    </location>
</feature>
<feature type="transmembrane region" description="Helical" evidence="5">
    <location>
        <begin position="5"/>
        <end position="23"/>
    </location>
</feature>
<comment type="subcellular location">
    <subcellularLocation>
        <location evidence="1">Membrane</location>
    </subcellularLocation>
</comment>
<accession>A0ABU5U3S0</accession>
<dbReference type="InterPro" id="IPR006694">
    <property type="entry name" value="Fatty_acid_hydroxylase"/>
</dbReference>
<name>A0ABU5U3S0_9CYAN</name>
<sequence length="250" mass="29495">MITQIIIGWLATFVTGALVWILLEKPDPLREIKYAEVFVKDFGAALISIFFTIIISYVYADLIKLLIPASFKELLGGFGVLSLPIWVRLILAYFIKDFWYYVCHWWMHHNKYLWQTHLWHHSIQQLWWLAAQRTSFTSRFLFQVGFIAFPLLSIPPEVMFYVGLLGALHENWTHSNVQWRSWMGMLEWIFVTPRYHSLHHTQIGAYNMGSYFTIFDRLFGTYINPDSLDPNQQIFGVVEQPITWQKVVGI</sequence>
<feature type="domain" description="Fatty acid hydroxylase" evidence="6">
    <location>
        <begin position="90"/>
        <end position="221"/>
    </location>
</feature>
<evidence type="ECO:0000313" key="7">
    <source>
        <dbReference type="EMBL" id="MEA5521821.1"/>
    </source>
</evidence>
<evidence type="ECO:0000256" key="4">
    <source>
        <dbReference type="ARBA" id="ARBA00023136"/>
    </source>
</evidence>